<feature type="compositionally biased region" description="Basic and acidic residues" evidence="1">
    <location>
        <begin position="223"/>
        <end position="232"/>
    </location>
</feature>
<keyword evidence="3" id="KW-1185">Reference proteome</keyword>
<sequence>MLDQADRRSATLVAGPVHGCHYCVRWSNFRAAVTTCCWEGPSDLAYFMHNESNTRWQEWAYKAGGPGTYACGICHPRTNYLVDAQIASNHVITNNGVLFMIVGRLPLADQANLAAANQALRAMVHPVLNGWDREDHGNQCFSDSSDTPWLPTLSPHLPSFPEFGDLPTEIRLVIWEEAVQEDHKDRIILVGSDLLNPSGDLETMEDMIVWSLTSSDREWRIGITGEPDRSDVSAELAGGGPAGPSTRAVNKSNAGRLEQGLVGMSVADPHDHESSPGHRQNVTLSLPRRRGGTRWPTARLTTLGESMHGTTLCSETYSSRGNQRRIPSIPTRMIRDGQPPASSSLYRARNPPAATRETKAGSWKRRPTAYGTLEEEPDVRTGSPSGYRLEQGYRDRSSSAQDVLYTARDTKRDEALWALGYDEGHSECPPGQTGTFEQCYNHEHTLPQEGWLASQGTVVEAVGIASLVLREFGLHWLARKGFPGRIAPPSKFSTHWKFGLDGSRS</sequence>
<evidence type="ECO:0000256" key="1">
    <source>
        <dbReference type="SAM" id="MobiDB-lite"/>
    </source>
</evidence>
<dbReference type="EMBL" id="JAQQWM010000001">
    <property type="protein sequence ID" value="KAK8081423.1"/>
    <property type="molecule type" value="Genomic_DNA"/>
</dbReference>
<reference evidence="2 3" key="1">
    <citation type="submission" date="2023-01" db="EMBL/GenBank/DDBJ databases">
        <title>Analysis of 21 Apiospora genomes using comparative genomics revels a genus with tremendous synthesis potential of carbohydrate active enzymes and secondary metabolites.</title>
        <authorList>
            <person name="Sorensen T."/>
        </authorList>
    </citation>
    <scope>NUCLEOTIDE SEQUENCE [LARGE SCALE GENOMIC DNA]</scope>
    <source>
        <strain evidence="2 3">CBS 83171</strain>
    </source>
</reference>
<feature type="region of interest" description="Disordered" evidence="1">
    <location>
        <begin position="223"/>
        <end position="250"/>
    </location>
</feature>
<protein>
    <submittedName>
        <fullName evidence="2">Uncharacterized protein</fullName>
    </submittedName>
</protein>
<evidence type="ECO:0000313" key="3">
    <source>
        <dbReference type="Proteomes" id="UP001446871"/>
    </source>
</evidence>
<feature type="region of interest" description="Disordered" evidence="1">
    <location>
        <begin position="266"/>
        <end position="296"/>
    </location>
</feature>
<name>A0ABR1WH72_9PEZI</name>
<dbReference type="Proteomes" id="UP001446871">
    <property type="component" value="Unassembled WGS sequence"/>
</dbReference>
<feature type="region of interest" description="Disordered" evidence="1">
    <location>
        <begin position="331"/>
        <end position="393"/>
    </location>
</feature>
<proteinExistence type="predicted"/>
<evidence type="ECO:0000313" key="2">
    <source>
        <dbReference type="EMBL" id="KAK8081423.1"/>
    </source>
</evidence>
<organism evidence="2 3">
    <name type="scientific">Apiospora saccharicola</name>
    <dbReference type="NCBI Taxonomy" id="335842"/>
    <lineage>
        <taxon>Eukaryota</taxon>
        <taxon>Fungi</taxon>
        <taxon>Dikarya</taxon>
        <taxon>Ascomycota</taxon>
        <taxon>Pezizomycotina</taxon>
        <taxon>Sordariomycetes</taxon>
        <taxon>Xylariomycetidae</taxon>
        <taxon>Amphisphaeriales</taxon>
        <taxon>Apiosporaceae</taxon>
        <taxon>Apiospora</taxon>
    </lineage>
</organism>
<comment type="caution">
    <text evidence="2">The sequence shown here is derived from an EMBL/GenBank/DDBJ whole genome shotgun (WGS) entry which is preliminary data.</text>
</comment>
<accession>A0ABR1WH72</accession>
<gene>
    <name evidence="2" type="ORF">PG996_000204</name>
</gene>